<evidence type="ECO:0000256" key="4">
    <source>
        <dbReference type="ARBA" id="ARBA00022989"/>
    </source>
</evidence>
<feature type="transmembrane region" description="Helical" evidence="6">
    <location>
        <begin position="313"/>
        <end position="329"/>
    </location>
</feature>
<keyword evidence="2" id="KW-1003">Cell membrane</keyword>
<protein>
    <submittedName>
        <fullName evidence="8">ComEC family competence protein</fullName>
    </submittedName>
</protein>
<evidence type="ECO:0000256" key="6">
    <source>
        <dbReference type="SAM" id="Phobius"/>
    </source>
</evidence>
<evidence type="ECO:0000313" key="9">
    <source>
        <dbReference type="Proteomes" id="UP000315082"/>
    </source>
</evidence>
<dbReference type="AlphaFoldDB" id="A0A518JX55"/>
<feature type="transmembrane region" description="Helical" evidence="6">
    <location>
        <begin position="527"/>
        <end position="545"/>
    </location>
</feature>
<dbReference type="InterPro" id="IPR025405">
    <property type="entry name" value="DUF4131"/>
</dbReference>
<dbReference type="Pfam" id="PF03772">
    <property type="entry name" value="Competence"/>
    <property type="match status" value="1"/>
</dbReference>
<dbReference type="KEGG" id="rcf:Poly24_38560"/>
<dbReference type="NCBIfam" id="TIGR00360">
    <property type="entry name" value="ComEC_N-term"/>
    <property type="match status" value="1"/>
</dbReference>
<dbReference type="PANTHER" id="PTHR30619">
    <property type="entry name" value="DNA INTERNALIZATION/COMPETENCE PROTEIN COMEC/REC2"/>
    <property type="match status" value="1"/>
</dbReference>
<feature type="transmembrane region" description="Helical" evidence="6">
    <location>
        <begin position="433"/>
        <end position="452"/>
    </location>
</feature>
<dbReference type="OrthoDB" id="9761531at2"/>
<evidence type="ECO:0000259" key="7">
    <source>
        <dbReference type="SMART" id="SM00849"/>
    </source>
</evidence>
<dbReference type="RefSeq" id="WP_145098870.1">
    <property type="nucleotide sequence ID" value="NZ_CP036348.1"/>
</dbReference>
<feature type="transmembrane region" description="Helical" evidence="6">
    <location>
        <begin position="552"/>
        <end position="569"/>
    </location>
</feature>
<dbReference type="EMBL" id="CP036348">
    <property type="protein sequence ID" value="QDV70137.1"/>
    <property type="molecule type" value="Genomic_DNA"/>
</dbReference>
<proteinExistence type="predicted"/>
<dbReference type="InterPro" id="IPR035681">
    <property type="entry name" value="ComA-like_MBL"/>
</dbReference>
<evidence type="ECO:0000256" key="2">
    <source>
        <dbReference type="ARBA" id="ARBA00022475"/>
    </source>
</evidence>
<dbReference type="InterPro" id="IPR036866">
    <property type="entry name" value="RibonucZ/Hydroxyglut_hydro"/>
</dbReference>
<name>A0A518JX55_9BACT</name>
<accession>A0A518JX55</accession>
<dbReference type="GO" id="GO:0005886">
    <property type="term" value="C:plasma membrane"/>
    <property type="evidence" value="ECO:0007669"/>
    <property type="project" value="UniProtKB-SubCell"/>
</dbReference>
<feature type="transmembrane region" description="Helical" evidence="6">
    <location>
        <begin position="50"/>
        <end position="68"/>
    </location>
</feature>
<dbReference type="CDD" id="cd07731">
    <property type="entry name" value="ComA-like_MBL-fold"/>
    <property type="match status" value="1"/>
</dbReference>
<dbReference type="Pfam" id="PF13567">
    <property type="entry name" value="DUF4131"/>
    <property type="match status" value="1"/>
</dbReference>
<comment type="subcellular location">
    <subcellularLocation>
        <location evidence="1">Cell membrane</location>
        <topology evidence="1">Multi-pass membrane protein</topology>
    </subcellularLocation>
</comment>
<dbReference type="SMART" id="SM00849">
    <property type="entry name" value="Lactamase_B"/>
    <property type="match status" value="1"/>
</dbReference>
<feature type="transmembrane region" description="Helical" evidence="6">
    <location>
        <begin position="284"/>
        <end position="306"/>
    </location>
</feature>
<organism evidence="8 9">
    <name type="scientific">Rosistilla carotiformis</name>
    <dbReference type="NCBI Taxonomy" id="2528017"/>
    <lineage>
        <taxon>Bacteria</taxon>
        <taxon>Pseudomonadati</taxon>
        <taxon>Planctomycetota</taxon>
        <taxon>Planctomycetia</taxon>
        <taxon>Pirellulales</taxon>
        <taxon>Pirellulaceae</taxon>
        <taxon>Rosistilla</taxon>
    </lineage>
</organism>
<dbReference type="PANTHER" id="PTHR30619:SF1">
    <property type="entry name" value="RECOMBINATION PROTEIN 2"/>
    <property type="match status" value="1"/>
</dbReference>
<reference evidence="8 9" key="1">
    <citation type="submission" date="2019-02" db="EMBL/GenBank/DDBJ databases">
        <title>Deep-cultivation of Planctomycetes and their phenomic and genomic characterization uncovers novel biology.</title>
        <authorList>
            <person name="Wiegand S."/>
            <person name="Jogler M."/>
            <person name="Boedeker C."/>
            <person name="Pinto D."/>
            <person name="Vollmers J."/>
            <person name="Rivas-Marin E."/>
            <person name="Kohn T."/>
            <person name="Peeters S.H."/>
            <person name="Heuer A."/>
            <person name="Rast P."/>
            <person name="Oberbeckmann S."/>
            <person name="Bunk B."/>
            <person name="Jeske O."/>
            <person name="Meyerdierks A."/>
            <person name="Storesund J.E."/>
            <person name="Kallscheuer N."/>
            <person name="Luecker S."/>
            <person name="Lage O.M."/>
            <person name="Pohl T."/>
            <person name="Merkel B.J."/>
            <person name="Hornburger P."/>
            <person name="Mueller R.-W."/>
            <person name="Bruemmer F."/>
            <person name="Labrenz M."/>
            <person name="Spormann A.M."/>
            <person name="Op den Camp H."/>
            <person name="Overmann J."/>
            <person name="Amann R."/>
            <person name="Jetten M.S.M."/>
            <person name="Mascher T."/>
            <person name="Medema M.H."/>
            <person name="Devos D.P."/>
            <person name="Kaster A.-K."/>
            <person name="Ovreas L."/>
            <person name="Rohde M."/>
            <person name="Galperin M.Y."/>
            <person name="Jogler C."/>
        </authorList>
    </citation>
    <scope>NUCLEOTIDE SEQUENCE [LARGE SCALE GENOMIC DNA]</scope>
    <source>
        <strain evidence="8 9">Poly24</strain>
    </source>
</reference>
<dbReference type="SUPFAM" id="SSF56281">
    <property type="entry name" value="Metallo-hydrolase/oxidoreductase"/>
    <property type="match status" value="1"/>
</dbReference>
<feature type="transmembrane region" description="Helical" evidence="6">
    <location>
        <begin position="365"/>
        <end position="394"/>
    </location>
</feature>
<feature type="domain" description="Metallo-beta-lactamase" evidence="7">
    <location>
        <begin position="586"/>
        <end position="786"/>
    </location>
</feature>
<feature type="transmembrane region" description="Helical" evidence="6">
    <location>
        <begin position="27"/>
        <end position="44"/>
    </location>
</feature>
<dbReference type="Pfam" id="PF00753">
    <property type="entry name" value="Lactamase_B"/>
    <property type="match status" value="1"/>
</dbReference>
<dbReference type="Gene3D" id="3.60.15.10">
    <property type="entry name" value="Ribonuclease Z/Hydroxyacylglutathione hydrolase-like"/>
    <property type="match status" value="1"/>
</dbReference>
<dbReference type="InterPro" id="IPR052159">
    <property type="entry name" value="Competence_DNA_uptake"/>
</dbReference>
<keyword evidence="5 6" id="KW-0472">Membrane</keyword>
<sequence length="838" mass="92163">MSVAGRSDPPARLGCETRLLRWQRQPMLMIAIAGLVGILCDQTLSVSSEHWPLLVGVAIAGVVAFWSFPRLRLWALLLISVGALGFYHHQSQHRYENQTLASFLSDAWQPIWIDAIVQSPIERRPDAMGDQHSDAEVQAWQSVLEIEAVSLRGGSDFRPTSGRARVVVDGVVQGLLHGDHIRLSGNAQRIPPASNPGEIDLQQIYRARHQLVRMHVDSPDQIRIVKTGRWTAQRAIDWLGNRGQQALVVNMDSSMAPLAEALVLGRRQAVDRPTRDRLLETGTIHLLAVSGLHVGIVAVAASWLALCWGGSRTGNLMFVIGVCLAYMLVTGARPPVVRAATLISIFLMGRLVGRRVDPLNSLATAAVLLMVIDPLSIGQIGTHLSFLAVATIVLCGERPPVRPAPDPLDELLHSHWTRLRGGIRVAWQTVRQLIAISFWIWTIGLPIVWYHFHVITPISIVANVLLWIPLTVALVAGLATAVLGGIWTPLGSIPGQICQRALQTITQLVDGMSHVDGAYYWMPAPPYWMLPLFYIGIVVAALLTARRFQKSVVLGWIALWLIAALSQATHRPQPDRFVATFIDVGHGTSVLLEFPDGENWLYDAGRLGDPAFARWPIEAVLWSQQIRHLDGLIVSHADADHYNAIPGLIERFSIARVLGSHELFSSDQRGVMELQQTLNTHRIPIEKLAAGDVLLQQPDCRVMVLHPPRTHLRAKDNANSIVLRLDCFGHTLLLPGDLEDPGTAMLLAQPSPQPGGVLMAPHHGSLSQDIYPILRWADPAVVIASGGKRAAGPRVLRMLAETGAQPFVTHRDGAMRVSLDRDGIQIRTWHDSPWPTGR</sequence>
<dbReference type="InterPro" id="IPR004477">
    <property type="entry name" value="ComEC_N"/>
</dbReference>
<evidence type="ECO:0000313" key="8">
    <source>
        <dbReference type="EMBL" id="QDV70137.1"/>
    </source>
</evidence>
<gene>
    <name evidence="8" type="ORF">Poly24_38560</name>
</gene>
<dbReference type="Proteomes" id="UP000315082">
    <property type="component" value="Chromosome"/>
</dbReference>
<keyword evidence="9" id="KW-1185">Reference proteome</keyword>
<keyword evidence="3 6" id="KW-0812">Transmembrane</keyword>
<keyword evidence="4 6" id="KW-1133">Transmembrane helix</keyword>
<evidence type="ECO:0000256" key="5">
    <source>
        <dbReference type="ARBA" id="ARBA00023136"/>
    </source>
</evidence>
<evidence type="ECO:0000256" key="1">
    <source>
        <dbReference type="ARBA" id="ARBA00004651"/>
    </source>
</evidence>
<dbReference type="InterPro" id="IPR001279">
    <property type="entry name" value="Metallo-B-lactamas"/>
</dbReference>
<feature type="transmembrane region" description="Helical" evidence="6">
    <location>
        <begin position="464"/>
        <end position="487"/>
    </location>
</feature>
<evidence type="ECO:0000256" key="3">
    <source>
        <dbReference type="ARBA" id="ARBA00022692"/>
    </source>
</evidence>